<evidence type="ECO:0000313" key="15">
    <source>
        <dbReference type="Proteomes" id="UP001461498"/>
    </source>
</evidence>
<dbReference type="EMBL" id="JAPXFL010000010">
    <property type="protein sequence ID" value="KAK9500158.1"/>
    <property type="molecule type" value="Genomic_DNA"/>
</dbReference>
<keyword evidence="11" id="KW-0472">Membrane</keyword>
<dbReference type="GO" id="GO:0005743">
    <property type="term" value="C:mitochondrial inner membrane"/>
    <property type="evidence" value="ECO:0007669"/>
    <property type="project" value="UniProtKB-SubCell"/>
</dbReference>
<evidence type="ECO:0000256" key="2">
    <source>
        <dbReference type="ARBA" id="ARBA00004569"/>
    </source>
</evidence>
<evidence type="ECO:0000256" key="3">
    <source>
        <dbReference type="ARBA" id="ARBA00004637"/>
    </source>
</evidence>
<evidence type="ECO:0000256" key="7">
    <source>
        <dbReference type="ARBA" id="ARBA00022660"/>
    </source>
</evidence>
<dbReference type="GO" id="GO:0005758">
    <property type="term" value="C:mitochondrial intermembrane space"/>
    <property type="evidence" value="ECO:0007669"/>
    <property type="project" value="UniProtKB-SubCell"/>
</dbReference>
<feature type="region of interest" description="Disordered" evidence="13">
    <location>
        <begin position="11"/>
        <end position="30"/>
    </location>
</feature>
<dbReference type="PROSITE" id="PS51808">
    <property type="entry name" value="CHCH"/>
    <property type="match status" value="1"/>
</dbReference>
<name>A0AAW1CRH8_9HEMI</name>
<evidence type="ECO:0000256" key="11">
    <source>
        <dbReference type="ARBA" id="ARBA00023136"/>
    </source>
</evidence>
<dbReference type="AlphaFoldDB" id="A0AAW1CRH8"/>
<reference evidence="14 15" key="1">
    <citation type="submission" date="2022-12" db="EMBL/GenBank/DDBJ databases">
        <title>Chromosome-level genome assembly of true bugs.</title>
        <authorList>
            <person name="Ma L."/>
            <person name="Li H."/>
        </authorList>
    </citation>
    <scope>NUCLEOTIDE SEQUENCE [LARGE SCALE GENOMIC DNA]</scope>
    <source>
        <strain evidence="14">Lab_2022b</strain>
    </source>
</reference>
<comment type="function">
    <text evidence="1">Accessory subunit of the mitochondrial membrane respiratory chain NADH dehydrogenase (Complex I), that is believed not to be involved in catalysis. Complex I functions in the transfer of electrons from NADH to the respiratory chain. The immediate electron acceptor for the enzyme is believed to be ubiquinone.</text>
</comment>
<evidence type="ECO:0000256" key="12">
    <source>
        <dbReference type="ARBA" id="ARBA00023157"/>
    </source>
</evidence>
<comment type="caution">
    <text evidence="14">The sequence shown here is derived from an EMBL/GenBank/DDBJ whole genome shotgun (WGS) entry which is preliminary data.</text>
</comment>
<sequence length="124" mass="15044">MGNTMNGINYKLHKDVTPHPTQQSKYDPLYGFPDGRKEKEMIASEEEMYSAKIPLDKRDYCAHVLLNYLKCRKEQWPWVYKCHHEKHDYLHCEYNEYIDRMKDYERERRLMVRDKRLGRLAASG</sequence>
<evidence type="ECO:0000256" key="13">
    <source>
        <dbReference type="SAM" id="MobiDB-lite"/>
    </source>
</evidence>
<organism evidence="14 15">
    <name type="scientific">Rhynocoris fuscipes</name>
    <dbReference type="NCBI Taxonomy" id="488301"/>
    <lineage>
        <taxon>Eukaryota</taxon>
        <taxon>Metazoa</taxon>
        <taxon>Ecdysozoa</taxon>
        <taxon>Arthropoda</taxon>
        <taxon>Hexapoda</taxon>
        <taxon>Insecta</taxon>
        <taxon>Pterygota</taxon>
        <taxon>Neoptera</taxon>
        <taxon>Paraneoptera</taxon>
        <taxon>Hemiptera</taxon>
        <taxon>Heteroptera</taxon>
        <taxon>Panheteroptera</taxon>
        <taxon>Cimicomorpha</taxon>
        <taxon>Reduviidae</taxon>
        <taxon>Harpactorinae</taxon>
        <taxon>Harpactorini</taxon>
        <taxon>Rhynocoris</taxon>
    </lineage>
</organism>
<keyword evidence="6" id="KW-0813">Transport</keyword>
<dbReference type="PANTHER" id="PTHR20900:SF0">
    <property type="entry name" value="NADH DEHYDROGENASE [UBIQUINONE] 1 BETA SUBCOMPLEX SUBUNIT 7"/>
    <property type="match status" value="1"/>
</dbReference>
<dbReference type="EMBL" id="JAPXFL010000010">
    <property type="protein sequence ID" value="KAK9500159.1"/>
    <property type="molecule type" value="Genomic_DNA"/>
</dbReference>
<evidence type="ECO:0000313" key="14">
    <source>
        <dbReference type="EMBL" id="KAK9500159.1"/>
    </source>
</evidence>
<evidence type="ECO:0000256" key="1">
    <source>
        <dbReference type="ARBA" id="ARBA00003195"/>
    </source>
</evidence>
<comment type="subcellular location">
    <subcellularLocation>
        <location evidence="3">Mitochondrion inner membrane</location>
        <topology evidence="3">Peripheral membrane protein</topology>
    </subcellularLocation>
    <subcellularLocation>
        <location evidence="2">Mitochondrion intermembrane space</location>
    </subcellularLocation>
</comment>
<keyword evidence="15" id="KW-1185">Reference proteome</keyword>
<dbReference type="Proteomes" id="UP001461498">
    <property type="component" value="Unassembled WGS sequence"/>
</dbReference>
<keyword evidence="10" id="KW-0496">Mitochondrion</keyword>
<dbReference type="InterPro" id="IPR008698">
    <property type="entry name" value="NDUB7"/>
</dbReference>
<keyword evidence="9" id="KW-0249">Electron transport</keyword>
<keyword evidence="8" id="KW-0999">Mitochondrion inner membrane</keyword>
<accession>A0AAW1CRH8</accession>
<keyword evidence="12" id="KW-1015">Disulfide bond</keyword>
<evidence type="ECO:0000256" key="6">
    <source>
        <dbReference type="ARBA" id="ARBA00022448"/>
    </source>
</evidence>
<evidence type="ECO:0000256" key="5">
    <source>
        <dbReference type="ARBA" id="ARBA00018677"/>
    </source>
</evidence>
<evidence type="ECO:0000256" key="8">
    <source>
        <dbReference type="ARBA" id="ARBA00022792"/>
    </source>
</evidence>
<keyword evidence="7" id="KW-0679">Respiratory chain</keyword>
<protein>
    <recommendedName>
        <fullName evidence="5">NADH dehydrogenase [ubiquinone] 1 beta subcomplex subunit 7</fullName>
    </recommendedName>
</protein>
<evidence type="ECO:0000256" key="9">
    <source>
        <dbReference type="ARBA" id="ARBA00022982"/>
    </source>
</evidence>
<gene>
    <name evidence="14" type="ORF">O3M35_001472</name>
</gene>
<dbReference type="PANTHER" id="PTHR20900">
    <property type="entry name" value="NADH:UBIQUINONE OXIDOREDUCTASE B18-LIKE SUBUNIT"/>
    <property type="match status" value="1"/>
</dbReference>
<dbReference type="Pfam" id="PF05676">
    <property type="entry name" value="NDUF_B7"/>
    <property type="match status" value="1"/>
</dbReference>
<proteinExistence type="inferred from homology"/>
<evidence type="ECO:0000256" key="10">
    <source>
        <dbReference type="ARBA" id="ARBA00023128"/>
    </source>
</evidence>
<evidence type="ECO:0000256" key="4">
    <source>
        <dbReference type="ARBA" id="ARBA00008006"/>
    </source>
</evidence>
<comment type="similarity">
    <text evidence="4">Belongs to the complex I NDUFB7 subunit family.</text>
</comment>